<name>A0A1D5AIW7_ELAGV</name>
<reference evidence="3" key="1">
    <citation type="submission" date="2015-08" db="EMBL/GenBank/DDBJ databases">
        <title>Discovery, identification and sequence characterization of non-specific lipid transfer protein (nsLTPs) in oil palm.</title>
        <authorList>
            <person name="Ismail M.F."/>
            <person name="Namasivayam P."/>
            <person name="Shaharuddin N.A."/>
            <person name="Low L.E.T."/>
        </authorList>
    </citation>
    <scope>NUCLEOTIDE SEQUENCE</scope>
</reference>
<accession>A0A1D5AIW7</accession>
<dbReference type="GO" id="GO:0008289">
    <property type="term" value="F:lipid binding"/>
    <property type="evidence" value="ECO:0007669"/>
    <property type="project" value="InterPro"/>
</dbReference>
<protein>
    <submittedName>
        <fullName evidence="3">Type X nonspecific lipid transfer protein LTPX03</fullName>
    </submittedName>
</protein>
<proteinExistence type="evidence at transcript level"/>
<dbReference type="InterPro" id="IPR036312">
    <property type="entry name" value="Bifun_inhib/LTP/seed_sf"/>
</dbReference>
<dbReference type="AlphaFoldDB" id="A0A1D5AIW7"/>
<dbReference type="PANTHER" id="PTHR33076">
    <property type="entry name" value="NON-SPECIFIC LIPID-TRANSFER PROTEIN 2-RELATED"/>
    <property type="match status" value="1"/>
</dbReference>
<sequence length="115" mass="12100">MASSTSFSLLFLILLFGVPMTMGTFACVPVFGPLLPCFSSFMNPIGNKPSQLCCSGAAVVAAGARSYIGKAVVCHCLMSMMEGYPLVTPEKAHNVTTQCNVELLFPSSHANCSTV</sequence>
<evidence type="ECO:0000313" key="3">
    <source>
        <dbReference type="EMBL" id="AOC88994.1"/>
    </source>
</evidence>
<dbReference type="Gene3D" id="1.10.110.10">
    <property type="entry name" value="Plant lipid-transfer and hydrophobic proteins"/>
    <property type="match status" value="1"/>
</dbReference>
<keyword evidence="1" id="KW-0732">Signal</keyword>
<feature type="signal peptide" evidence="1">
    <location>
        <begin position="1"/>
        <end position="23"/>
    </location>
</feature>
<evidence type="ECO:0000256" key="1">
    <source>
        <dbReference type="SAM" id="SignalP"/>
    </source>
</evidence>
<feature type="chain" id="PRO_5008925917" evidence="1">
    <location>
        <begin position="24"/>
        <end position="115"/>
    </location>
</feature>
<dbReference type="SUPFAM" id="SSF47699">
    <property type="entry name" value="Bifunctional inhibitor/lipid-transfer protein/seed storage 2S albumin"/>
    <property type="match status" value="1"/>
</dbReference>
<dbReference type="GO" id="GO:0006869">
    <property type="term" value="P:lipid transport"/>
    <property type="evidence" value="ECO:0007669"/>
    <property type="project" value="InterPro"/>
</dbReference>
<organism evidence="3">
    <name type="scientific">Elaeis guineensis var. tenera</name>
    <name type="common">Oil palm</name>
    <dbReference type="NCBI Taxonomy" id="51953"/>
    <lineage>
        <taxon>Eukaryota</taxon>
        <taxon>Viridiplantae</taxon>
        <taxon>Streptophyta</taxon>
        <taxon>Embryophyta</taxon>
        <taxon>Tracheophyta</taxon>
        <taxon>Spermatophyta</taxon>
        <taxon>Magnoliopsida</taxon>
        <taxon>Liliopsida</taxon>
        <taxon>Arecaceae</taxon>
        <taxon>Arecoideae</taxon>
        <taxon>Cocoseae</taxon>
        <taxon>Elaeidinae</taxon>
        <taxon>Elaeis</taxon>
    </lineage>
</organism>
<feature type="domain" description="Bifunctional inhibitor/plant lipid transfer protein/seed storage helical" evidence="2">
    <location>
        <begin position="27"/>
        <end position="104"/>
    </location>
</feature>
<dbReference type="InterPro" id="IPR016140">
    <property type="entry name" value="Bifunc_inhib/LTP/seed_store"/>
</dbReference>
<dbReference type="EMBL" id="KT381269">
    <property type="protein sequence ID" value="AOC88994.1"/>
    <property type="molecule type" value="mRNA"/>
</dbReference>
<dbReference type="Pfam" id="PF00234">
    <property type="entry name" value="Tryp_alpha_amyl"/>
    <property type="match status" value="1"/>
</dbReference>
<evidence type="ECO:0000259" key="2">
    <source>
        <dbReference type="Pfam" id="PF00234"/>
    </source>
</evidence>
<dbReference type="InterPro" id="IPR000528">
    <property type="entry name" value="Plant_nsLTP"/>
</dbReference>